<dbReference type="Pfam" id="PF02518">
    <property type="entry name" value="HATPase_c"/>
    <property type="match status" value="1"/>
</dbReference>
<dbReference type="InterPro" id="IPR036890">
    <property type="entry name" value="HATPase_C_sf"/>
</dbReference>
<dbReference type="GO" id="GO:0000160">
    <property type="term" value="P:phosphorelay signal transduction system"/>
    <property type="evidence" value="ECO:0007669"/>
    <property type="project" value="UniProtKB-KW"/>
</dbReference>
<gene>
    <name evidence="5" type="ORF">LAH08_02757</name>
</gene>
<evidence type="ECO:0000313" key="5">
    <source>
        <dbReference type="EMBL" id="RAO01435.1"/>
    </source>
</evidence>
<dbReference type="Proteomes" id="UP000248966">
    <property type="component" value="Unassembled WGS sequence"/>
</dbReference>
<dbReference type="Gene3D" id="3.30.565.10">
    <property type="entry name" value="Histidine kinase-like ATPase, C-terminal domain"/>
    <property type="match status" value="1"/>
</dbReference>
<accession>A0A328NA53</accession>
<dbReference type="InterPro" id="IPR003594">
    <property type="entry name" value="HATPase_dom"/>
</dbReference>
<organism evidence="5 6">
    <name type="scientific">Micromonospora noduli</name>
    <dbReference type="NCBI Taxonomy" id="709876"/>
    <lineage>
        <taxon>Bacteria</taxon>
        <taxon>Bacillati</taxon>
        <taxon>Actinomycetota</taxon>
        <taxon>Actinomycetes</taxon>
        <taxon>Micromonosporales</taxon>
        <taxon>Micromonosporaceae</taxon>
        <taxon>Micromonospora</taxon>
    </lineage>
</organism>
<evidence type="ECO:0000256" key="3">
    <source>
        <dbReference type="ARBA" id="ARBA00023012"/>
    </source>
</evidence>
<protein>
    <submittedName>
        <fullName evidence="5">Histidine kinase</fullName>
    </submittedName>
</protein>
<dbReference type="GO" id="GO:0016301">
    <property type="term" value="F:kinase activity"/>
    <property type="evidence" value="ECO:0007669"/>
    <property type="project" value="UniProtKB-KW"/>
</dbReference>
<keyword evidence="2 5" id="KW-0418">Kinase</keyword>
<comment type="caution">
    <text evidence="5">The sequence shown here is derived from an EMBL/GenBank/DDBJ whole genome shotgun (WGS) entry which is preliminary data.</text>
</comment>
<evidence type="ECO:0000313" key="6">
    <source>
        <dbReference type="Proteomes" id="UP000248966"/>
    </source>
</evidence>
<proteinExistence type="predicted"/>
<dbReference type="CDD" id="cd16917">
    <property type="entry name" value="HATPase_UhpB-NarQ-NarX-like"/>
    <property type="match status" value="1"/>
</dbReference>
<keyword evidence="1" id="KW-0808">Transferase</keyword>
<keyword evidence="3" id="KW-0902">Two-component regulatory system</keyword>
<dbReference type="SUPFAM" id="SSF55874">
    <property type="entry name" value="ATPase domain of HSP90 chaperone/DNA topoisomerase II/histidine kinase"/>
    <property type="match status" value="1"/>
</dbReference>
<dbReference type="InterPro" id="IPR050482">
    <property type="entry name" value="Sensor_HK_TwoCompSys"/>
</dbReference>
<sequence length="411" mass="42407">MSIYAAWTRTGSLSEGHFPMPAVATPTVPPPTLDNPAGGALGLIFTTLPALLRLSCGLFGAAVAVSVQTPPVEQAVLLPAVAVLTGWSLWYAHRALRHGIGPGLVAGDVAVTALTCLLIPVLVAPEVLPGEGSWIAVLASTTVINTQATTSARWSIPAGLLVIATYVTGAQAAGNPTEARAHAATLLAQTACTAMMAAVMRRRIGRADRAFVEHQRMTREALVARAAREAERQQNRDLHDTVLGTLTMVGLGAVAGPSVAFRDRCAADLRTLVSLTDAGPVAGDGPVPLDGRLRLVVGRLPELAVRLDLASCAVPVGVADAISESAYAALSNVVRHAPGAGATLRLSRDAIGVVVEVADDGPGFDLATVPPHRYGLRESIRGRMATVGGRAVVHSAVGTGTRIRLEWPGVG</sequence>
<evidence type="ECO:0000259" key="4">
    <source>
        <dbReference type="Pfam" id="PF02518"/>
    </source>
</evidence>
<evidence type="ECO:0000256" key="1">
    <source>
        <dbReference type="ARBA" id="ARBA00022679"/>
    </source>
</evidence>
<reference evidence="5 6" key="1">
    <citation type="submission" date="2018-03" db="EMBL/GenBank/DDBJ databases">
        <title>Defining the species Micromonospora saelicesensis and Micromonospora noduli under the framework of genomics.</title>
        <authorList>
            <person name="Riesco R."/>
            <person name="Trujillo M.E."/>
        </authorList>
    </citation>
    <scope>NUCLEOTIDE SEQUENCE [LARGE SCALE GENOMIC DNA]</scope>
    <source>
        <strain evidence="5 6">LAH08</strain>
    </source>
</reference>
<dbReference type="PANTHER" id="PTHR24421">
    <property type="entry name" value="NITRATE/NITRITE SENSOR PROTEIN NARX-RELATED"/>
    <property type="match status" value="1"/>
</dbReference>
<feature type="domain" description="Histidine kinase/HSP90-like ATPase" evidence="4">
    <location>
        <begin position="327"/>
        <end position="408"/>
    </location>
</feature>
<evidence type="ECO:0000256" key="2">
    <source>
        <dbReference type="ARBA" id="ARBA00022777"/>
    </source>
</evidence>
<dbReference type="EMBL" id="PYAA01000015">
    <property type="protein sequence ID" value="RAO01435.1"/>
    <property type="molecule type" value="Genomic_DNA"/>
</dbReference>
<dbReference type="AlphaFoldDB" id="A0A328NA53"/>
<name>A0A328NA53_9ACTN</name>